<gene>
    <name evidence="1" type="ORF">LCGC14_0421980</name>
</gene>
<reference evidence="1" key="1">
    <citation type="journal article" date="2015" name="Nature">
        <title>Complex archaea that bridge the gap between prokaryotes and eukaryotes.</title>
        <authorList>
            <person name="Spang A."/>
            <person name="Saw J.H."/>
            <person name="Jorgensen S.L."/>
            <person name="Zaremba-Niedzwiedzka K."/>
            <person name="Martijn J."/>
            <person name="Lind A.E."/>
            <person name="van Eijk R."/>
            <person name="Schleper C."/>
            <person name="Guy L."/>
            <person name="Ettema T.J."/>
        </authorList>
    </citation>
    <scope>NUCLEOTIDE SEQUENCE</scope>
</reference>
<accession>A0A0F9VZT0</accession>
<sequence>MAQAFRLNQVQGKKLFNSLSSRQKVLVNIIANLEVNRGSPSSLEDIADTIDASNIILNTESPMLGVTRRKDPSAPRFSIEVEELTDVSVLRRELKGLFEARVLDQVENDG</sequence>
<name>A0A0F9VZT0_9ZZZZ</name>
<proteinExistence type="predicted"/>
<comment type="caution">
    <text evidence="1">The sequence shown here is derived from an EMBL/GenBank/DDBJ whole genome shotgun (WGS) entry which is preliminary data.</text>
</comment>
<organism evidence="1">
    <name type="scientific">marine sediment metagenome</name>
    <dbReference type="NCBI Taxonomy" id="412755"/>
    <lineage>
        <taxon>unclassified sequences</taxon>
        <taxon>metagenomes</taxon>
        <taxon>ecological metagenomes</taxon>
    </lineage>
</organism>
<dbReference type="AlphaFoldDB" id="A0A0F9VZT0"/>
<protein>
    <submittedName>
        <fullName evidence="1">Uncharacterized protein</fullName>
    </submittedName>
</protein>
<dbReference type="EMBL" id="LAZR01000386">
    <property type="protein sequence ID" value="KKN71288.1"/>
    <property type="molecule type" value="Genomic_DNA"/>
</dbReference>
<evidence type="ECO:0000313" key="1">
    <source>
        <dbReference type="EMBL" id="KKN71288.1"/>
    </source>
</evidence>